<dbReference type="Proteomes" id="UP000274756">
    <property type="component" value="Unassembled WGS sequence"/>
</dbReference>
<gene>
    <name evidence="1" type="ORF">DME_LOCUS10116</name>
</gene>
<sequence length="62" mass="7015">MTQTNAITKKQALFDMGSQLPFISKELVQRLDLTETDEQELKLAPLLETLNHTQPPAAQYTN</sequence>
<name>A0A0N4UJ65_DRAME</name>
<dbReference type="WBParaSite" id="DME_0000768201-mRNA-1">
    <property type="protein sequence ID" value="DME_0000768201-mRNA-1"/>
    <property type="gene ID" value="DME_0000768201"/>
</dbReference>
<proteinExistence type="predicted"/>
<evidence type="ECO:0000313" key="4">
    <source>
        <dbReference type="WBParaSite" id="DME_0000768201-mRNA-1"/>
    </source>
</evidence>
<accession>A0A0N4UJ65</accession>
<dbReference type="Proteomes" id="UP000038040">
    <property type="component" value="Unplaced"/>
</dbReference>
<dbReference type="AlphaFoldDB" id="A0A0N4UJ65"/>
<evidence type="ECO:0000313" key="1">
    <source>
        <dbReference type="EMBL" id="VDN60143.1"/>
    </source>
</evidence>
<keyword evidence="3" id="KW-1185">Reference proteome</keyword>
<organism evidence="2 4">
    <name type="scientific">Dracunculus medinensis</name>
    <name type="common">Guinea worm</name>
    <dbReference type="NCBI Taxonomy" id="318479"/>
    <lineage>
        <taxon>Eukaryota</taxon>
        <taxon>Metazoa</taxon>
        <taxon>Ecdysozoa</taxon>
        <taxon>Nematoda</taxon>
        <taxon>Chromadorea</taxon>
        <taxon>Rhabditida</taxon>
        <taxon>Spirurina</taxon>
        <taxon>Dracunculoidea</taxon>
        <taxon>Dracunculidae</taxon>
        <taxon>Dracunculus</taxon>
    </lineage>
</organism>
<evidence type="ECO:0000313" key="2">
    <source>
        <dbReference type="Proteomes" id="UP000038040"/>
    </source>
</evidence>
<reference evidence="4" key="1">
    <citation type="submission" date="2017-02" db="UniProtKB">
        <authorList>
            <consortium name="WormBaseParasite"/>
        </authorList>
    </citation>
    <scope>IDENTIFICATION</scope>
</reference>
<dbReference type="EMBL" id="UYYG01001202">
    <property type="protein sequence ID" value="VDN60143.1"/>
    <property type="molecule type" value="Genomic_DNA"/>
</dbReference>
<protein>
    <submittedName>
        <fullName evidence="4">SAM-dependent methyltransferase</fullName>
    </submittedName>
</protein>
<dbReference type="OrthoDB" id="5869442at2759"/>
<reference evidence="1 3" key="2">
    <citation type="submission" date="2018-11" db="EMBL/GenBank/DDBJ databases">
        <authorList>
            <consortium name="Pathogen Informatics"/>
        </authorList>
    </citation>
    <scope>NUCLEOTIDE SEQUENCE [LARGE SCALE GENOMIC DNA]</scope>
</reference>
<evidence type="ECO:0000313" key="3">
    <source>
        <dbReference type="Proteomes" id="UP000274756"/>
    </source>
</evidence>